<dbReference type="KEGG" id="spn:SP_0269"/>
<sequence length="31" mass="3654">MFSAIFIQKLISNITNKKEKYLDKQGKILLQ</sequence>
<name>A0A0H2UN89_STRPN</name>
<gene>
    <name evidence="1" type="ordered locus">SP_0269</name>
</gene>
<proteinExistence type="predicted"/>
<dbReference type="PaxDb" id="170187-SP_0269"/>
<evidence type="ECO:0000313" key="2">
    <source>
        <dbReference type="Proteomes" id="UP000000585"/>
    </source>
</evidence>
<dbReference type="EMBL" id="AE005672">
    <property type="protein sequence ID" value="AAK74447.1"/>
    <property type="molecule type" value="Genomic_DNA"/>
</dbReference>
<protein>
    <submittedName>
        <fullName evidence="1">Uncharacterized protein</fullName>
    </submittedName>
</protein>
<reference evidence="1 2" key="1">
    <citation type="journal article" date="2001" name="Science">
        <title>Complete genome sequence of a virulent isolate of Streptococcus pneumoniae.</title>
        <authorList>
            <person name="Tettelin H."/>
            <person name="Nelson K.E."/>
            <person name="Paulsen I.T."/>
            <person name="Eisen J.A."/>
            <person name="Read T.D."/>
            <person name="Peterson S."/>
            <person name="Heidelberg J."/>
            <person name="DeBoy R.T."/>
            <person name="Haft D.H."/>
            <person name="Dodson R.J."/>
            <person name="Durkin A.S."/>
            <person name="Gwinn M."/>
            <person name="Kolonay J.F."/>
            <person name="Nelson W.C."/>
            <person name="Peterson J.D."/>
            <person name="Umayam L.A."/>
            <person name="White O."/>
            <person name="Salzberg S.L."/>
            <person name="Lewis M.R."/>
            <person name="Radune D."/>
            <person name="Holtzapple E."/>
            <person name="Khouri H."/>
            <person name="Wolf A.M."/>
            <person name="Utterback T.R."/>
            <person name="Hansen C.L."/>
            <person name="McDonald L.A."/>
            <person name="Feldblyum T.V."/>
            <person name="Angiuoli S."/>
            <person name="Dickinson T."/>
            <person name="Hickey E.K."/>
            <person name="Holt I.E."/>
            <person name="Loftus B.J."/>
            <person name="Yang F."/>
            <person name="Smith H.O."/>
            <person name="Venter J.C."/>
            <person name="Dougherty B.A."/>
            <person name="Morrison D.A."/>
            <person name="Hollingshead S.K."/>
            <person name="Fraser C.M."/>
        </authorList>
    </citation>
    <scope>NUCLEOTIDE SEQUENCE [LARGE SCALE GENOMIC DNA]</scope>
    <source>
        <strain evidence="2">ATCC BAA-334 / TIGR4</strain>
    </source>
</reference>
<accession>A0A0H2UN89</accession>
<organism evidence="1 2">
    <name type="scientific">Streptococcus pneumoniae serotype 4 (strain ATCC BAA-334 / TIGR4)</name>
    <dbReference type="NCBI Taxonomy" id="170187"/>
    <lineage>
        <taxon>Bacteria</taxon>
        <taxon>Bacillati</taxon>
        <taxon>Bacillota</taxon>
        <taxon>Bacilli</taxon>
        <taxon>Lactobacillales</taxon>
        <taxon>Streptococcaceae</taxon>
        <taxon>Streptococcus</taxon>
    </lineage>
</organism>
<dbReference type="Proteomes" id="UP000000585">
    <property type="component" value="Chromosome"/>
</dbReference>
<dbReference type="EnsemblBacteria" id="AAK74447">
    <property type="protein sequence ID" value="AAK74447"/>
    <property type="gene ID" value="SP_0269"/>
</dbReference>
<evidence type="ECO:0000313" key="1">
    <source>
        <dbReference type="EMBL" id="AAK74447.1"/>
    </source>
</evidence>
<keyword evidence="2" id="KW-1185">Reference proteome</keyword>
<dbReference type="AlphaFoldDB" id="A0A0H2UN89"/>